<feature type="compositionally biased region" description="Polar residues" evidence="1">
    <location>
        <begin position="88"/>
        <end position="101"/>
    </location>
</feature>
<dbReference type="InterPro" id="IPR058940">
    <property type="entry name" value="mS26_fungi"/>
</dbReference>
<dbReference type="OrthoDB" id="5223508at2759"/>
<organism evidence="2 3">
    <name type="scientific">Emericellopsis cladophorae</name>
    <dbReference type="NCBI Taxonomy" id="2686198"/>
    <lineage>
        <taxon>Eukaryota</taxon>
        <taxon>Fungi</taxon>
        <taxon>Dikarya</taxon>
        <taxon>Ascomycota</taxon>
        <taxon>Pezizomycotina</taxon>
        <taxon>Sordariomycetes</taxon>
        <taxon>Hypocreomycetidae</taxon>
        <taxon>Hypocreales</taxon>
        <taxon>Bionectriaceae</taxon>
        <taxon>Emericellopsis</taxon>
    </lineage>
</organism>
<dbReference type="Proteomes" id="UP001055219">
    <property type="component" value="Unassembled WGS sequence"/>
</dbReference>
<reference evidence="2" key="1">
    <citation type="journal article" date="2021" name="J Fungi (Basel)">
        <title>Genomic and Metabolomic Analyses of the Marine Fungus Emericellopsis cladophorae: Insights into Saltwater Adaptability Mechanisms and Its Biosynthetic Potential.</title>
        <authorList>
            <person name="Goncalves M.F.M."/>
            <person name="Hilario S."/>
            <person name="Van de Peer Y."/>
            <person name="Esteves A.C."/>
            <person name="Alves A."/>
        </authorList>
    </citation>
    <scope>NUCLEOTIDE SEQUENCE</scope>
    <source>
        <strain evidence="2">MUM 19.33</strain>
    </source>
</reference>
<dbReference type="GeneID" id="75827203"/>
<keyword evidence="3" id="KW-1185">Reference proteome</keyword>
<dbReference type="RefSeq" id="XP_051364038.1">
    <property type="nucleotide sequence ID" value="XM_051504531.1"/>
</dbReference>
<proteinExistence type="predicted"/>
<reference evidence="2" key="2">
    <citation type="submission" date="2022-07" db="EMBL/GenBank/DDBJ databases">
        <authorList>
            <person name="Goncalves M.F.M."/>
            <person name="Hilario S."/>
            <person name="Van De Peer Y."/>
            <person name="Esteves A.C."/>
            <person name="Alves A."/>
        </authorList>
    </citation>
    <scope>NUCLEOTIDE SEQUENCE</scope>
    <source>
        <strain evidence="2">MUM 19.33</strain>
    </source>
</reference>
<protein>
    <submittedName>
        <fullName evidence="2">Uncharacterized protein</fullName>
    </submittedName>
</protein>
<dbReference type="AlphaFoldDB" id="A0A9Q0BER1"/>
<evidence type="ECO:0000313" key="2">
    <source>
        <dbReference type="EMBL" id="KAI6783182.1"/>
    </source>
</evidence>
<accession>A0A9Q0BER1</accession>
<evidence type="ECO:0000313" key="3">
    <source>
        <dbReference type="Proteomes" id="UP001055219"/>
    </source>
</evidence>
<dbReference type="EMBL" id="JAGIXG020000009">
    <property type="protein sequence ID" value="KAI6783182.1"/>
    <property type="molecule type" value="Genomic_DNA"/>
</dbReference>
<feature type="region of interest" description="Disordered" evidence="1">
    <location>
        <begin position="85"/>
        <end position="108"/>
    </location>
</feature>
<gene>
    <name evidence="2" type="ORF">J7T54_000684</name>
</gene>
<dbReference type="CDD" id="cd23703">
    <property type="entry name" value="mS26_PET12"/>
    <property type="match status" value="1"/>
</dbReference>
<sequence length="299" mass="34884">MSFLSSRQSLSRTTVHTLPAIRSFSTTRFTSQTVPPDSPDYIRLPLPAQLEQRQRVRVRGFLPVPRSIFPQKRSERKIDRDYLAQTAAEPQSPRTGSSQRQWKAEVAASRRQGLEEGLGELWKRHNRVRTTREMQSRANFQKNHEHRVAPEREDDQYTRGTTLRTLLDTKVYADPDKTKRFEESRQKIMEHNQYLKEVRRDALMELYVSASSFITQESELRKKIDEIFHEDYFEGQIQQYNKEWTIANVWGVHGYPPSTANMLDLTSRSMGGGSPKDQSRTGYRQKRIAEEFTGGKMDV</sequence>
<dbReference type="Pfam" id="PF26163">
    <property type="entry name" value="mS26"/>
    <property type="match status" value="1"/>
</dbReference>
<evidence type="ECO:0000256" key="1">
    <source>
        <dbReference type="SAM" id="MobiDB-lite"/>
    </source>
</evidence>
<name>A0A9Q0BER1_9HYPO</name>
<comment type="caution">
    <text evidence="2">The sequence shown here is derived from an EMBL/GenBank/DDBJ whole genome shotgun (WGS) entry which is preliminary data.</text>
</comment>